<accession>A0AAN8XK27</accession>
<feature type="domain" description="Chitin-binding type-2" evidence="1">
    <location>
        <begin position="13"/>
        <end position="70"/>
    </location>
</feature>
<dbReference type="Proteomes" id="UP001381693">
    <property type="component" value="Unassembled WGS sequence"/>
</dbReference>
<feature type="domain" description="Chitin-binding type-2" evidence="1">
    <location>
        <begin position="139"/>
        <end position="193"/>
    </location>
</feature>
<dbReference type="AlphaFoldDB" id="A0AAN8XK27"/>
<dbReference type="Gene3D" id="2.170.140.10">
    <property type="entry name" value="Chitin binding domain"/>
    <property type="match status" value="1"/>
</dbReference>
<proteinExistence type="predicted"/>
<dbReference type="EMBL" id="JAXCGZ010000381">
    <property type="protein sequence ID" value="KAK7086085.1"/>
    <property type="molecule type" value="Genomic_DNA"/>
</dbReference>
<dbReference type="InterPro" id="IPR002557">
    <property type="entry name" value="Chitin-bd_dom"/>
</dbReference>
<evidence type="ECO:0000313" key="2">
    <source>
        <dbReference type="EMBL" id="KAK7086085.1"/>
    </source>
</evidence>
<keyword evidence="3" id="KW-1185">Reference proteome</keyword>
<feature type="non-terminal residue" evidence="2">
    <location>
        <position position="1"/>
    </location>
</feature>
<dbReference type="PROSITE" id="PS50940">
    <property type="entry name" value="CHIT_BIND_II"/>
    <property type="match status" value="2"/>
</dbReference>
<reference evidence="2 3" key="1">
    <citation type="submission" date="2023-11" db="EMBL/GenBank/DDBJ databases">
        <title>Halocaridina rubra genome assembly.</title>
        <authorList>
            <person name="Smith C."/>
        </authorList>
    </citation>
    <scope>NUCLEOTIDE SEQUENCE [LARGE SCALE GENOMIC DNA]</scope>
    <source>
        <strain evidence="2">EP-1</strain>
        <tissue evidence="2">Whole</tissue>
    </source>
</reference>
<dbReference type="SUPFAM" id="SSF57625">
    <property type="entry name" value="Invertebrate chitin-binding proteins"/>
    <property type="match status" value="2"/>
</dbReference>
<organism evidence="2 3">
    <name type="scientific">Halocaridina rubra</name>
    <name type="common">Hawaiian red shrimp</name>
    <dbReference type="NCBI Taxonomy" id="373956"/>
    <lineage>
        <taxon>Eukaryota</taxon>
        <taxon>Metazoa</taxon>
        <taxon>Ecdysozoa</taxon>
        <taxon>Arthropoda</taxon>
        <taxon>Crustacea</taxon>
        <taxon>Multicrustacea</taxon>
        <taxon>Malacostraca</taxon>
        <taxon>Eumalacostraca</taxon>
        <taxon>Eucarida</taxon>
        <taxon>Decapoda</taxon>
        <taxon>Pleocyemata</taxon>
        <taxon>Caridea</taxon>
        <taxon>Atyoidea</taxon>
        <taxon>Atyidae</taxon>
        <taxon>Halocaridina</taxon>
    </lineage>
</organism>
<dbReference type="SMART" id="SM00494">
    <property type="entry name" value="ChtBD2"/>
    <property type="match status" value="2"/>
</dbReference>
<protein>
    <recommendedName>
        <fullName evidence="1">Chitin-binding type-2 domain-containing protein</fullName>
    </recommendedName>
</protein>
<dbReference type="Pfam" id="PF01607">
    <property type="entry name" value="CBM_14"/>
    <property type="match status" value="2"/>
</dbReference>
<evidence type="ECO:0000259" key="1">
    <source>
        <dbReference type="PROSITE" id="PS50940"/>
    </source>
</evidence>
<dbReference type="InterPro" id="IPR036508">
    <property type="entry name" value="Chitin-bd_dom_sf"/>
</dbReference>
<dbReference type="GO" id="GO:0005576">
    <property type="term" value="C:extracellular region"/>
    <property type="evidence" value="ECO:0007669"/>
    <property type="project" value="InterPro"/>
</dbReference>
<name>A0AAN8XK27_HALRR</name>
<evidence type="ECO:0000313" key="3">
    <source>
        <dbReference type="Proteomes" id="UP001381693"/>
    </source>
</evidence>
<comment type="caution">
    <text evidence="2">The sequence shown here is derived from an EMBL/GenBank/DDBJ whole genome shotgun (WGS) entry which is preliminary data.</text>
</comment>
<dbReference type="GO" id="GO:0008061">
    <property type="term" value="F:chitin binding"/>
    <property type="evidence" value="ECO:0007669"/>
    <property type="project" value="InterPro"/>
</dbReference>
<gene>
    <name evidence="2" type="ORF">SK128_005378</name>
</gene>
<sequence length="206" mass="22175">SAYSMCTFGDECEPNCTGHLNGEEVSDPKNCTRFYVCMPGEMPSDFPFSCPPDTEFQETVGCVPPYGCEPICKGSPACHMTCLSVGDYIADPIDCTAYYVCDISGPSEANHCPGSFPNYDPVAQKCADDESVCCKPGCEPQCEATSVQVPDPTDCTKFYQCYPNPIYPPVSCPDGEVFNIGTGHCDPTAECKAWCSPSNYSKSVSV</sequence>